<dbReference type="STRING" id="97972.A0A2V1DUJ0"/>
<feature type="region of interest" description="Disordered" evidence="2">
    <location>
        <begin position="646"/>
        <end position="1088"/>
    </location>
</feature>
<feature type="compositionally biased region" description="Low complexity" evidence="2">
    <location>
        <begin position="896"/>
        <end position="914"/>
    </location>
</feature>
<organism evidence="3 4">
    <name type="scientific">Periconia macrospinosa</name>
    <dbReference type="NCBI Taxonomy" id="97972"/>
    <lineage>
        <taxon>Eukaryota</taxon>
        <taxon>Fungi</taxon>
        <taxon>Dikarya</taxon>
        <taxon>Ascomycota</taxon>
        <taxon>Pezizomycotina</taxon>
        <taxon>Dothideomycetes</taxon>
        <taxon>Pleosporomycetidae</taxon>
        <taxon>Pleosporales</taxon>
        <taxon>Massarineae</taxon>
        <taxon>Periconiaceae</taxon>
        <taxon>Periconia</taxon>
    </lineage>
</organism>
<feature type="compositionally biased region" description="Low complexity" evidence="2">
    <location>
        <begin position="1029"/>
        <end position="1044"/>
    </location>
</feature>
<sequence length="1088" mass="120105">MPPKRKNKASKPFHSSPAKAAPAELASSKRRNSVQGGKTSRLAPSIALHMTTRRAAKTASVQTSSGAPSIASSTSRRSSLNDLAQFQDAHSDVDDEHERPAKRTRLSTDSGSPQPSAPSMVDQPPAVNAVDASQTPELHRPESHPPVNGAATSGKKRRASDGSSQSAKAPSARPNGVLTRTQSDVSEMQPRRKKRKTTQTPAADSADLPPEPELTDASTAPNSPEQIADVDSSQNLHHVLPTNGDAPTKLGKRMPGRRRAPHSDVNVETDLRRQLNLKMSYRSLAKVQKLILEELSNRAVRNLENDRDYYKRVLEYQPLMDALDQRKERRLAQLNALRKEKLDQLERVRIATEHIEREKYIRRFKDLQEDLLLQCYYRMKQIDREAKGREAAATDDEDNLVAATFMKFPTTTGDDRLGSKYASRSRAYVDTEEMLEEDMHRKRLNRLREEFVARTEEADDQIERLPFAAYNGQDRKEAVSHWNIMSLIDAANNVENAPPPPPPLPAVIPNEQADALFLLASLSADASQGIPPQIKEQPKDEPISAPLARQPSPMEAVQSTEEQPLPESTTQPKPVEQPIIQETSQKNSPRPEPITVQTNIDQPAPKSEAPARSTHRIMDMLNDESESPVKSQPAVCEQPPVVAPLKNGLDNHVHRYDPLQTYPEPPKIVPRLPEHGSWSTTRTTPSWNSRYKNMSEETLRKRDPMKSIRAMLDAKALSEGRIPPGSRSDKLENNHKAPMERDRSRDTAPLARPFGSTDQSEHSDHSGQDINKAQASSYTASPPAPPLSYNQSPRVAPSYPPPRSVSQETSSSQWPRDRRLSGSQAPRPSASPYGGSPPQPYHPEPSKAVQSHPPPHSHYSPTTTTQLPSISASLPQKPPGPPPSNPINFRFAHYDPAPQRPSSYPSPSPANYAPAPRPPHHVAPPPYTSSYNPPTSYHTGYVAPPGSFQAPPPPPPTAHSPYPPLKIHQYGGQPILPANMAPPPHHTQPAPLAFATQQPPQQPTYAPSAHQQQQQQPRSIHRRTPSYEQAQAPNAASSAPRDTAAPPPPSAPPETASRQRRQYRSYHTPGTQFRNYQGPAESGRRRGG</sequence>
<feature type="compositionally biased region" description="Pro residues" evidence="2">
    <location>
        <begin position="915"/>
        <end position="927"/>
    </location>
</feature>
<accession>A0A2V1DUJ0</accession>
<proteinExistence type="predicted"/>
<feature type="compositionally biased region" description="Pro residues" evidence="2">
    <location>
        <begin position="876"/>
        <end position="885"/>
    </location>
</feature>
<keyword evidence="4" id="KW-1185">Reference proteome</keyword>
<feature type="compositionally biased region" description="Pro residues" evidence="2">
    <location>
        <begin position="950"/>
        <end position="964"/>
    </location>
</feature>
<feature type="compositionally biased region" description="Basic and acidic residues" evidence="2">
    <location>
        <begin position="693"/>
        <end position="706"/>
    </location>
</feature>
<name>A0A2V1DUJ0_9PLEO</name>
<feature type="compositionally biased region" description="Basic residues" evidence="2">
    <location>
        <begin position="250"/>
        <end position="260"/>
    </location>
</feature>
<dbReference type="Proteomes" id="UP000244855">
    <property type="component" value="Unassembled WGS sequence"/>
</dbReference>
<reference evidence="3 4" key="1">
    <citation type="journal article" date="2018" name="Sci. Rep.">
        <title>Comparative genomics provides insights into the lifestyle and reveals functional heterogeneity of dark septate endophytic fungi.</title>
        <authorList>
            <person name="Knapp D.G."/>
            <person name="Nemeth J.B."/>
            <person name="Barry K."/>
            <person name="Hainaut M."/>
            <person name="Henrissat B."/>
            <person name="Johnson J."/>
            <person name="Kuo A."/>
            <person name="Lim J.H.P."/>
            <person name="Lipzen A."/>
            <person name="Nolan M."/>
            <person name="Ohm R.A."/>
            <person name="Tamas L."/>
            <person name="Grigoriev I.V."/>
            <person name="Spatafora J.W."/>
            <person name="Nagy L.G."/>
            <person name="Kovacs G.M."/>
        </authorList>
    </citation>
    <scope>NUCLEOTIDE SEQUENCE [LARGE SCALE GENOMIC DNA]</scope>
    <source>
        <strain evidence="3 4">DSE2036</strain>
    </source>
</reference>
<keyword evidence="1" id="KW-0175">Coiled coil</keyword>
<evidence type="ECO:0000256" key="2">
    <source>
        <dbReference type="SAM" id="MobiDB-lite"/>
    </source>
</evidence>
<gene>
    <name evidence="3" type="ORF">DM02DRAFT_627206</name>
</gene>
<feature type="coiled-coil region" evidence="1">
    <location>
        <begin position="320"/>
        <end position="351"/>
    </location>
</feature>
<feature type="compositionally biased region" description="Low complexity" evidence="2">
    <location>
        <begin position="63"/>
        <end position="78"/>
    </location>
</feature>
<feature type="compositionally biased region" description="Basic and acidic residues" evidence="2">
    <location>
        <begin position="89"/>
        <end position="101"/>
    </location>
</feature>
<feature type="compositionally biased region" description="Polar residues" evidence="2">
    <location>
        <begin position="557"/>
        <end position="572"/>
    </location>
</feature>
<feature type="compositionally biased region" description="Basic residues" evidence="2">
    <location>
        <begin position="1"/>
        <end position="11"/>
    </location>
</feature>
<feature type="compositionally biased region" description="Low complexity" evidence="2">
    <location>
        <begin position="928"/>
        <end position="949"/>
    </location>
</feature>
<feature type="region of interest" description="Disordered" evidence="2">
    <location>
        <begin position="529"/>
        <end position="617"/>
    </location>
</feature>
<dbReference type="AlphaFoldDB" id="A0A2V1DUJ0"/>
<feature type="compositionally biased region" description="Basic and acidic residues" evidence="2">
    <location>
        <begin position="727"/>
        <end position="746"/>
    </location>
</feature>
<evidence type="ECO:0000313" key="3">
    <source>
        <dbReference type="EMBL" id="PVI02008.1"/>
    </source>
</evidence>
<feature type="compositionally biased region" description="Polar residues" evidence="2">
    <location>
        <begin position="677"/>
        <end position="692"/>
    </location>
</feature>
<dbReference type="EMBL" id="KZ805349">
    <property type="protein sequence ID" value="PVI02008.1"/>
    <property type="molecule type" value="Genomic_DNA"/>
</dbReference>
<feature type="compositionally biased region" description="Polar residues" evidence="2">
    <location>
        <begin position="804"/>
        <end position="814"/>
    </location>
</feature>
<protein>
    <submittedName>
        <fullName evidence="3">Uncharacterized protein</fullName>
    </submittedName>
</protein>
<evidence type="ECO:0000256" key="1">
    <source>
        <dbReference type="SAM" id="Coils"/>
    </source>
</evidence>
<feature type="compositionally biased region" description="Polar residues" evidence="2">
    <location>
        <begin position="216"/>
        <end position="236"/>
    </location>
</feature>
<dbReference type="OrthoDB" id="4188028at2759"/>
<feature type="compositionally biased region" description="Low complexity" evidence="2">
    <location>
        <begin position="987"/>
        <end position="1016"/>
    </location>
</feature>
<feature type="region of interest" description="Disordered" evidence="2">
    <location>
        <begin position="1"/>
        <end position="264"/>
    </location>
</feature>
<evidence type="ECO:0000313" key="4">
    <source>
        <dbReference type="Proteomes" id="UP000244855"/>
    </source>
</evidence>